<gene>
    <name evidence="1" type="ORF">GMO_24430</name>
</gene>
<name>G6XL20_9PROT</name>
<evidence type="ECO:0000313" key="1">
    <source>
        <dbReference type="EMBL" id="EHH67448.1"/>
    </source>
</evidence>
<sequence length="57" mass="6330">MKGNYHAISDVHIAIGIDNIFQHPFQEESLDVSWDGPYDRNGSGISFTADIIVIVLI</sequence>
<dbReference type="Proteomes" id="UP000004949">
    <property type="component" value="Unassembled WGS sequence"/>
</dbReference>
<dbReference type="STRING" id="1088869.GMO_24430"/>
<accession>G6XL20</accession>
<dbReference type="EMBL" id="AGQV01000010">
    <property type="protein sequence ID" value="EHH67448.1"/>
    <property type="molecule type" value="Genomic_DNA"/>
</dbReference>
<dbReference type="PATRIC" id="fig|1088869.3.peg.2436"/>
<organism evidence="1 2">
    <name type="scientific">Gluconobacter morbifer G707</name>
    <dbReference type="NCBI Taxonomy" id="1088869"/>
    <lineage>
        <taxon>Bacteria</taxon>
        <taxon>Pseudomonadati</taxon>
        <taxon>Pseudomonadota</taxon>
        <taxon>Alphaproteobacteria</taxon>
        <taxon>Acetobacterales</taxon>
        <taxon>Acetobacteraceae</taxon>
        <taxon>Gluconobacter</taxon>
    </lineage>
</organism>
<evidence type="ECO:0000313" key="2">
    <source>
        <dbReference type="Proteomes" id="UP000004949"/>
    </source>
</evidence>
<protein>
    <submittedName>
        <fullName evidence="1">Uncharacterized protein</fullName>
    </submittedName>
</protein>
<keyword evidence="2" id="KW-1185">Reference proteome</keyword>
<reference evidence="1 2" key="1">
    <citation type="submission" date="2011-10" db="EMBL/GenBank/DDBJ databases">
        <title>Genome sequence of Gluconobacter morbifer G707, isolated from Drosophila gut.</title>
        <authorList>
            <person name="Lee W.-J."/>
            <person name="Kim E.-K."/>
        </authorList>
    </citation>
    <scope>NUCLEOTIDE SEQUENCE [LARGE SCALE GENOMIC DNA]</scope>
    <source>
        <strain evidence="1 2">G707</strain>
    </source>
</reference>
<comment type="caution">
    <text evidence="1">The sequence shown here is derived from an EMBL/GenBank/DDBJ whole genome shotgun (WGS) entry which is preliminary data.</text>
</comment>
<dbReference type="AlphaFoldDB" id="G6XL20"/>
<proteinExistence type="predicted"/>